<sequence length="262" mass="27888">MAADRHADRTVIVTGAASGIGRGIARRFGEEGANVVVADLRRDPKQGEKYDTDVTTPTDELVREETAGDATYVETDVGDPESVEAMVERVVDTYDGIDVLVNNAGIQIVGDSQTTSVEEWQQSIDVDLSGAFYCAKFAIPHIVEREGQIINVGSVRGFEGGGGPPYAAAKGGVVNMTRDLAMELGEENVRVNCINPGYVETPLQDILTEEDMAKSREQTLLPRFGTPEDVGDAAVFLASEEAGFITGANLPVDGGWLAHSGL</sequence>
<dbReference type="AlphaFoldDB" id="A0AAW4PSB1"/>
<dbReference type="FunFam" id="3.40.50.720:FF:000084">
    <property type="entry name" value="Short-chain dehydrogenase reductase"/>
    <property type="match status" value="1"/>
</dbReference>
<dbReference type="Gene3D" id="3.40.50.720">
    <property type="entry name" value="NAD(P)-binding Rossmann-like Domain"/>
    <property type="match status" value="1"/>
</dbReference>
<dbReference type="Proteomes" id="UP001430377">
    <property type="component" value="Unassembled WGS sequence"/>
</dbReference>
<dbReference type="PRINTS" id="PR00081">
    <property type="entry name" value="GDHRDH"/>
</dbReference>
<dbReference type="GO" id="GO:0006633">
    <property type="term" value="P:fatty acid biosynthetic process"/>
    <property type="evidence" value="ECO:0007669"/>
    <property type="project" value="TreeGrafter"/>
</dbReference>
<name>A0AAW4PSB1_9EURY</name>
<organism evidence="3 4">
    <name type="scientific">Haloarcula rubra</name>
    <dbReference type="NCBI Taxonomy" id="2487747"/>
    <lineage>
        <taxon>Archaea</taxon>
        <taxon>Methanobacteriati</taxon>
        <taxon>Methanobacteriota</taxon>
        <taxon>Stenosarchaea group</taxon>
        <taxon>Halobacteria</taxon>
        <taxon>Halobacteriales</taxon>
        <taxon>Haloarculaceae</taxon>
        <taxon>Haloarcula</taxon>
    </lineage>
</organism>
<dbReference type="PANTHER" id="PTHR42760">
    <property type="entry name" value="SHORT-CHAIN DEHYDROGENASES/REDUCTASES FAMILY MEMBER"/>
    <property type="match status" value="1"/>
</dbReference>
<dbReference type="EC" id="1.1.1.47" evidence="3"/>
<evidence type="ECO:0000313" key="3">
    <source>
        <dbReference type="EMBL" id="MBX0323217.1"/>
    </source>
</evidence>
<dbReference type="PANTHER" id="PTHR42760:SF133">
    <property type="entry name" value="3-OXOACYL-[ACYL-CARRIER-PROTEIN] REDUCTASE"/>
    <property type="match status" value="1"/>
</dbReference>
<dbReference type="PRINTS" id="PR00080">
    <property type="entry name" value="SDRFAMILY"/>
</dbReference>
<dbReference type="NCBIfam" id="NF005559">
    <property type="entry name" value="PRK07231.1"/>
    <property type="match status" value="1"/>
</dbReference>
<evidence type="ECO:0000313" key="4">
    <source>
        <dbReference type="Proteomes" id="UP001430377"/>
    </source>
</evidence>
<keyword evidence="4" id="KW-1185">Reference proteome</keyword>
<dbReference type="GO" id="GO:0047936">
    <property type="term" value="F:glucose 1-dehydrogenase [NAD(P)+] activity"/>
    <property type="evidence" value="ECO:0007669"/>
    <property type="project" value="UniProtKB-EC"/>
</dbReference>
<proteinExistence type="inferred from homology"/>
<dbReference type="InterPro" id="IPR036291">
    <property type="entry name" value="NAD(P)-bd_dom_sf"/>
</dbReference>
<dbReference type="RefSeq" id="WP_220618194.1">
    <property type="nucleotide sequence ID" value="NZ_RKLR01000003.1"/>
</dbReference>
<dbReference type="CDD" id="cd05233">
    <property type="entry name" value="SDR_c"/>
    <property type="match status" value="1"/>
</dbReference>
<gene>
    <name evidence="3" type="ORF">EGH21_09265</name>
</gene>
<comment type="similarity">
    <text evidence="1">Belongs to the short-chain dehydrogenases/reductases (SDR) family.</text>
</comment>
<comment type="caution">
    <text evidence="3">The sequence shown here is derived from an EMBL/GenBank/DDBJ whole genome shotgun (WGS) entry which is preliminary data.</text>
</comment>
<evidence type="ECO:0000256" key="1">
    <source>
        <dbReference type="ARBA" id="ARBA00006484"/>
    </source>
</evidence>
<dbReference type="EMBL" id="RKLR01000003">
    <property type="protein sequence ID" value="MBX0323217.1"/>
    <property type="molecule type" value="Genomic_DNA"/>
</dbReference>
<dbReference type="GO" id="GO:0048038">
    <property type="term" value="F:quinone binding"/>
    <property type="evidence" value="ECO:0007669"/>
    <property type="project" value="TreeGrafter"/>
</dbReference>
<keyword evidence="2 3" id="KW-0560">Oxidoreductase</keyword>
<evidence type="ECO:0000256" key="2">
    <source>
        <dbReference type="ARBA" id="ARBA00023002"/>
    </source>
</evidence>
<protein>
    <submittedName>
        <fullName evidence="3">Glucose 1-dehydrogenase</fullName>
        <ecNumber evidence="3">1.1.1.47</ecNumber>
    </submittedName>
</protein>
<dbReference type="InterPro" id="IPR002347">
    <property type="entry name" value="SDR_fam"/>
</dbReference>
<reference evidence="3 4" key="1">
    <citation type="submission" date="2021-06" db="EMBL/GenBank/DDBJ databases">
        <title>Halomicroarcula sp. a new haloarchaeum isolated from saline soil.</title>
        <authorList>
            <person name="Duran-Viseras A."/>
            <person name="Sanchez-Porro C."/>
            <person name="Ventosa A."/>
        </authorList>
    </citation>
    <scope>NUCLEOTIDE SEQUENCE [LARGE SCALE GENOMIC DNA]</scope>
    <source>
        <strain evidence="3 4">F13</strain>
    </source>
</reference>
<accession>A0AAW4PSB1</accession>
<dbReference type="Pfam" id="PF13561">
    <property type="entry name" value="adh_short_C2"/>
    <property type="match status" value="1"/>
</dbReference>
<dbReference type="SUPFAM" id="SSF51735">
    <property type="entry name" value="NAD(P)-binding Rossmann-fold domains"/>
    <property type="match status" value="1"/>
</dbReference>